<dbReference type="SUPFAM" id="SSF82866">
    <property type="entry name" value="Multidrug efflux transporter AcrB transmembrane domain"/>
    <property type="match status" value="2"/>
</dbReference>
<gene>
    <name evidence="8" type="ORF">GALL_221610</name>
</gene>
<evidence type="ECO:0000256" key="3">
    <source>
        <dbReference type="ARBA" id="ARBA00022692"/>
    </source>
</evidence>
<dbReference type="PANTHER" id="PTHR33406">
    <property type="entry name" value="MEMBRANE PROTEIN MJ1562-RELATED"/>
    <property type="match status" value="1"/>
</dbReference>
<evidence type="ECO:0000256" key="2">
    <source>
        <dbReference type="ARBA" id="ARBA00022475"/>
    </source>
</evidence>
<dbReference type="PANTHER" id="PTHR33406:SF13">
    <property type="entry name" value="MEMBRANE PROTEIN YDFJ"/>
    <property type="match status" value="1"/>
</dbReference>
<feature type="domain" description="Membrane transport protein MMPL" evidence="7">
    <location>
        <begin position="174"/>
        <end position="398"/>
    </location>
</feature>
<feature type="transmembrane region" description="Helical" evidence="6">
    <location>
        <begin position="423"/>
        <end position="442"/>
    </location>
</feature>
<feature type="transmembrane region" description="Helical" evidence="6">
    <location>
        <begin position="760"/>
        <end position="784"/>
    </location>
</feature>
<dbReference type="PROSITE" id="PS51257">
    <property type="entry name" value="PROKAR_LIPOPROTEIN"/>
    <property type="match status" value="1"/>
</dbReference>
<keyword evidence="5 6" id="KW-0472">Membrane</keyword>
<evidence type="ECO:0000256" key="6">
    <source>
        <dbReference type="SAM" id="Phobius"/>
    </source>
</evidence>
<name>A0A1J5S225_9ZZZZ</name>
<evidence type="ECO:0000256" key="4">
    <source>
        <dbReference type="ARBA" id="ARBA00022989"/>
    </source>
</evidence>
<dbReference type="EMBL" id="MLJW01000159">
    <property type="protein sequence ID" value="OIQ95819.1"/>
    <property type="molecule type" value="Genomic_DNA"/>
</dbReference>
<protein>
    <submittedName>
        <fullName evidence="8">MMPL family protein</fullName>
    </submittedName>
</protein>
<keyword evidence="2" id="KW-1003">Cell membrane</keyword>
<feature type="transmembrane region" description="Helical" evidence="6">
    <location>
        <begin position="675"/>
        <end position="695"/>
    </location>
</feature>
<keyword evidence="4 6" id="KW-1133">Transmembrane helix</keyword>
<feature type="transmembrane region" description="Helical" evidence="6">
    <location>
        <begin position="256"/>
        <end position="275"/>
    </location>
</feature>
<reference evidence="8" key="1">
    <citation type="submission" date="2016-10" db="EMBL/GenBank/DDBJ databases">
        <title>Sequence of Gallionella enrichment culture.</title>
        <authorList>
            <person name="Poehlein A."/>
            <person name="Muehling M."/>
            <person name="Daniel R."/>
        </authorList>
    </citation>
    <scope>NUCLEOTIDE SEQUENCE</scope>
</reference>
<sequence>MTGIRLRRGPTAIILWLAFILACGVVISRSQFTTDLSAFLPKSPTPAQRLLLEQIRDGLASRLILVGIEGADATTRAGLSKRIARRLRAESAFVSVDNGEPANAERDRAYLFDHRYLLSPMVTPARFTADGLHAALADSIDLLASSGGLLMKSLLPRDPTGEMLHLLEQQDSGSRPKMVGGAWASKDGQRALLLLQTRASGADTDAQQAAMTAIRRAFAAAASSANATANASPATLVMTGPGVFSVTSREAIKDQVSRLSIVSVILIATLLLLVYRSFSALALGFLPVISGALAGIAAVSLGFGEVHGITLGFGTALIGEAVDYSIYLFVQSERGGPDQQDWVARFWPTVRLGMLTSIAGFASLLLSGFPGLAQLGLYSIAGLVAAAAVTRFVLPHLLPANFRIHDVSAIGLVLSRLVRRASLLRWPAALLLLAAGAVLFMHRTDLWNDKISSLSPVSQADVALDTRLRADLGAPDVRYLVVVSGASRESVLRSAERVSAVLQHEVDQGRLAGFESPSRYLPSIATQRARQASLPSAPVLAARLAQAVRGLPVHARLFAPFLADVAAARRQPLLRAADLEHTSMAMALSALLIQRDGRWSALLPLTAARGVAIDANGMRAALGITGSPDVLFVDMKAESDRLYSGYLHEAILLSLGGLAAIIALLLAVFRQPVRVVRIIAPLAAAVVTVTAGLAVLGQQLIILHLVGLLLVVAVGSNYALFFDRAAPAGQGIAPRTLASILFANLTTVAGFGLLAFSKVAILQAMGATVAPGVILALIYAAIFARQADA</sequence>
<evidence type="ECO:0000259" key="7">
    <source>
        <dbReference type="Pfam" id="PF03176"/>
    </source>
</evidence>
<evidence type="ECO:0000313" key="8">
    <source>
        <dbReference type="EMBL" id="OIQ95819.1"/>
    </source>
</evidence>
<evidence type="ECO:0000256" key="1">
    <source>
        <dbReference type="ARBA" id="ARBA00004651"/>
    </source>
</evidence>
<comment type="subcellular location">
    <subcellularLocation>
        <location evidence="1">Cell membrane</location>
        <topology evidence="1">Multi-pass membrane protein</topology>
    </subcellularLocation>
</comment>
<feature type="transmembrane region" description="Helical" evidence="6">
    <location>
        <begin position="309"/>
        <end position="330"/>
    </location>
</feature>
<dbReference type="Pfam" id="PF03176">
    <property type="entry name" value="MMPL"/>
    <property type="match status" value="1"/>
</dbReference>
<dbReference type="Gene3D" id="1.20.1640.10">
    <property type="entry name" value="Multidrug efflux transporter AcrB transmembrane domain"/>
    <property type="match status" value="2"/>
</dbReference>
<organism evidence="8">
    <name type="scientific">mine drainage metagenome</name>
    <dbReference type="NCBI Taxonomy" id="410659"/>
    <lineage>
        <taxon>unclassified sequences</taxon>
        <taxon>metagenomes</taxon>
        <taxon>ecological metagenomes</taxon>
    </lineage>
</organism>
<dbReference type="InterPro" id="IPR004869">
    <property type="entry name" value="MMPL_dom"/>
</dbReference>
<proteinExistence type="predicted"/>
<feature type="transmembrane region" description="Helical" evidence="6">
    <location>
        <begin position="732"/>
        <end position="754"/>
    </location>
</feature>
<dbReference type="GO" id="GO:0005886">
    <property type="term" value="C:plasma membrane"/>
    <property type="evidence" value="ECO:0007669"/>
    <property type="project" value="UniProtKB-SubCell"/>
</dbReference>
<comment type="caution">
    <text evidence="8">The sequence shown here is derived from an EMBL/GenBank/DDBJ whole genome shotgun (WGS) entry which is preliminary data.</text>
</comment>
<keyword evidence="3 6" id="KW-0812">Transmembrane</keyword>
<dbReference type="AlphaFoldDB" id="A0A1J5S225"/>
<feature type="transmembrane region" description="Helical" evidence="6">
    <location>
        <begin position="375"/>
        <end position="394"/>
    </location>
</feature>
<feature type="transmembrane region" description="Helical" evidence="6">
    <location>
        <begin position="350"/>
        <end position="369"/>
    </location>
</feature>
<feature type="transmembrane region" description="Helical" evidence="6">
    <location>
        <begin position="646"/>
        <end position="668"/>
    </location>
</feature>
<feature type="transmembrane region" description="Helical" evidence="6">
    <location>
        <begin position="701"/>
        <end position="720"/>
    </location>
</feature>
<dbReference type="InterPro" id="IPR050545">
    <property type="entry name" value="Mycobact_MmpL"/>
</dbReference>
<feature type="transmembrane region" description="Helical" evidence="6">
    <location>
        <begin position="282"/>
        <end position="303"/>
    </location>
</feature>
<evidence type="ECO:0000256" key="5">
    <source>
        <dbReference type="ARBA" id="ARBA00023136"/>
    </source>
</evidence>
<accession>A0A1J5S225</accession>